<protein>
    <submittedName>
        <fullName evidence="6">Uncharacterized protein</fullName>
    </submittedName>
</protein>
<proteinExistence type="predicted"/>
<organism evidence="6 7">
    <name type="scientific">Ensifer adhaerens</name>
    <name type="common">Sinorhizobium morelense</name>
    <dbReference type="NCBI Taxonomy" id="106592"/>
    <lineage>
        <taxon>Bacteria</taxon>
        <taxon>Pseudomonadati</taxon>
        <taxon>Pseudomonadota</taxon>
        <taxon>Alphaproteobacteria</taxon>
        <taxon>Hyphomicrobiales</taxon>
        <taxon>Rhizobiaceae</taxon>
        <taxon>Sinorhizobium/Ensifer group</taxon>
        <taxon>Ensifer</taxon>
    </lineage>
</organism>
<geneLocation type="plasmid" evidence="6 7">
    <name>pB</name>
</geneLocation>
<keyword evidence="4" id="KW-0472">Membrane</keyword>
<keyword evidence="6" id="KW-0614">Plasmid</keyword>
<dbReference type="Proteomes" id="UP001055460">
    <property type="component" value="Plasmid pB"/>
</dbReference>
<gene>
    <name evidence="6" type="ORF">NE863_28925</name>
</gene>
<evidence type="ECO:0000256" key="5">
    <source>
        <dbReference type="SAM" id="MobiDB-lite"/>
    </source>
</evidence>
<evidence type="ECO:0000256" key="3">
    <source>
        <dbReference type="ARBA" id="ARBA00022967"/>
    </source>
</evidence>
<dbReference type="InterPro" id="IPR047641">
    <property type="entry name" value="ABC_transpr_MalK/UgpC-like"/>
</dbReference>
<dbReference type="SUPFAM" id="SSF52540">
    <property type="entry name" value="P-loop containing nucleoside triphosphate hydrolases"/>
    <property type="match status" value="1"/>
</dbReference>
<keyword evidence="3" id="KW-1278">Translocase</keyword>
<dbReference type="GO" id="GO:0055052">
    <property type="term" value="C:ATP-binding cassette (ABC) transporter complex, substrate-binding subunit-containing"/>
    <property type="evidence" value="ECO:0007669"/>
    <property type="project" value="TreeGrafter"/>
</dbReference>
<sequence length="125" mass="13972">MIRRRDHRQITNGHPSEKFPMRPHRVGVLEPHGTLEQCTLVEYIHDRTGYTTVFVTHDQGKALELADRIVVLNNGSNEQTGTPDEISAHPSQFVYGFIGQSNCLSVSVSGREIWLEGRSTGATDN</sequence>
<evidence type="ECO:0000313" key="7">
    <source>
        <dbReference type="Proteomes" id="UP001055460"/>
    </source>
</evidence>
<dbReference type="Gene3D" id="3.40.50.300">
    <property type="entry name" value="P-loop containing nucleotide triphosphate hydrolases"/>
    <property type="match status" value="1"/>
</dbReference>
<evidence type="ECO:0000313" key="6">
    <source>
        <dbReference type="EMBL" id="USJ27903.1"/>
    </source>
</evidence>
<name>A0A9Q8YFS4_ENSAD</name>
<dbReference type="AlphaFoldDB" id="A0A9Q8YFS4"/>
<dbReference type="PANTHER" id="PTHR43875:SF15">
    <property type="entry name" value="TREHALOSE IMPORT ATP-BINDING PROTEIN SUGC"/>
    <property type="match status" value="1"/>
</dbReference>
<keyword evidence="2" id="KW-1003">Cell membrane</keyword>
<evidence type="ECO:0000256" key="4">
    <source>
        <dbReference type="ARBA" id="ARBA00023136"/>
    </source>
</evidence>
<feature type="region of interest" description="Disordered" evidence="5">
    <location>
        <begin position="1"/>
        <end position="20"/>
    </location>
</feature>
<reference evidence="6" key="1">
    <citation type="submission" date="2022-06" db="EMBL/GenBank/DDBJ databases">
        <title>Physiological and biochemical characterization and genomic elucidation of a strain of the genus Ensifer adhaerens M8 that combines arsenic oxidation and chromium reduction.</title>
        <authorList>
            <person name="Li X."/>
            <person name="Yu c."/>
        </authorList>
    </citation>
    <scope>NUCLEOTIDE SEQUENCE</scope>
    <source>
        <strain evidence="6">M8</strain>
        <plasmid evidence="6">pB</plasmid>
    </source>
</reference>
<evidence type="ECO:0000256" key="2">
    <source>
        <dbReference type="ARBA" id="ARBA00022475"/>
    </source>
</evidence>
<comment type="subcellular location">
    <subcellularLocation>
        <location evidence="1">Cell inner membrane</location>
        <topology evidence="1">Peripheral membrane protein</topology>
    </subcellularLocation>
</comment>
<dbReference type="OrthoDB" id="9802264at2"/>
<dbReference type="InterPro" id="IPR027417">
    <property type="entry name" value="P-loop_NTPase"/>
</dbReference>
<accession>A0A9Q8YFS4</accession>
<dbReference type="EMBL" id="CP098809">
    <property type="protein sequence ID" value="USJ27903.1"/>
    <property type="molecule type" value="Genomic_DNA"/>
</dbReference>
<dbReference type="GO" id="GO:0016887">
    <property type="term" value="F:ATP hydrolysis activity"/>
    <property type="evidence" value="ECO:0007669"/>
    <property type="project" value="InterPro"/>
</dbReference>
<dbReference type="RefSeq" id="WP_146243027.1">
    <property type="nucleotide sequence ID" value="NZ_CP098809.1"/>
</dbReference>
<dbReference type="PANTHER" id="PTHR43875">
    <property type="entry name" value="MALTODEXTRIN IMPORT ATP-BINDING PROTEIN MSMX"/>
    <property type="match status" value="1"/>
</dbReference>
<evidence type="ECO:0000256" key="1">
    <source>
        <dbReference type="ARBA" id="ARBA00004417"/>
    </source>
</evidence>